<feature type="transmembrane region" description="Helical" evidence="2">
    <location>
        <begin position="62"/>
        <end position="79"/>
    </location>
</feature>
<feature type="compositionally biased region" description="Polar residues" evidence="1">
    <location>
        <begin position="1"/>
        <end position="10"/>
    </location>
</feature>
<feature type="region of interest" description="Disordered" evidence="1">
    <location>
        <begin position="1"/>
        <end position="24"/>
    </location>
</feature>
<evidence type="ECO:0000256" key="2">
    <source>
        <dbReference type="SAM" id="Phobius"/>
    </source>
</evidence>
<accession>A0ABC8LFE4</accession>
<keyword evidence="4" id="KW-1185">Reference proteome</keyword>
<dbReference type="AlphaFoldDB" id="A0ABC8LFE4"/>
<evidence type="ECO:0000313" key="4">
    <source>
        <dbReference type="Proteomes" id="UP001642260"/>
    </source>
</evidence>
<dbReference type="Proteomes" id="UP001642260">
    <property type="component" value="Unassembled WGS sequence"/>
</dbReference>
<dbReference type="EMBL" id="CAKOAT010544043">
    <property type="protein sequence ID" value="CAH8382178.1"/>
    <property type="molecule type" value="Genomic_DNA"/>
</dbReference>
<keyword evidence="2" id="KW-0472">Membrane</keyword>
<evidence type="ECO:0000313" key="3">
    <source>
        <dbReference type="EMBL" id="CAH8382178.1"/>
    </source>
</evidence>
<gene>
    <name evidence="3" type="ORF">ERUC_LOCUS34661</name>
</gene>
<keyword evidence="2" id="KW-0812">Transmembrane</keyword>
<evidence type="ECO:0000256" key="1">
    <source>
        <dbReference type="SAM" id="MobiDB-lite"/>
    </source>
</evidence>
<organism evidence="3 4">
    <name type="scientific">Eruca vesicaria subsp. sativa</name>
    <name type="common">Garden rocket</name>
    <name type="synonym">Eruca sativa</name>
    <dbReference type="NCBI Taxonomy" id="29727"/>
    <lineage>
        <taxon>Eukaryota</taxon>
        <taxon>Viridiplantae</taxon>
        <taxon>Streptophyta</taxon>
        <taxon>Embryophyta</taxon>
        <taxon>Tracheophyta</taxon>
        <taxon>Spermatophyta</taxon>
        <taxon>Magnoliopsida</taxon>
        <taxon>eudicotyledons</taxon>
        <taxon>Gunneridae</taxon>
        <taxon>Pentapetalae</taxon>
        <taxon>rosids</taxon>
        <taxon>malvids</taxon>
        <taxon>Brassicales</taxon>
        <taxon>Brassicaceae</taxon>
        <taxon>Brassiceae</taxon>
        <taxon>Eruca</taxon>
    </lineage>
</organism>
<reference evidence="3 4" key="1">
    <citation type="submission" date="2022-03" db="EMBL/GenBank/DDBJ databases">
        <authorList>
            <person name="Macdonald S."/>
            <person name="Ahmed S."/>
            <person name="Newling K."/>
        </authorList>
    </citation>
    <scope>NUCLEOTIDE SEQUENCE [LARGE SCALE GENOMIC DNA]</scope>
</reference>
<proteinExistence type="predicted"/>
<name>A0ABC8LFE4_ERUVS</name>
<protein>
    <submittedName>
        <fullName evidence="3">Uncharacterized protein</fullName>
    </submittedName>
</protein>
<comment type="caution">
    <text evidence="3">The sequence shown here is derived from an EMBL/GenBank/DDBJ whole genome shotgun (WGS) entry which is preliminary data.</text>
</comment>
<keyword evidence="2" id="KW-1133">Transmembrane helix</keyword>
<sequence length="89" mass="10343">MNSHPSSSNGYPHRRVDKEAGMPMKSQTKMVERWTVDTPSRDSFVYLTTCKIGHHVEVHLKMGLFTIANFMLLMWRIILVRKPFCSSDM</sequence>